<evidence type="ECO:0000313" key="1">
    <source>
        <dbReference type="EMBL" id="KAG2230473.1"/>
    </source>
</evidence>
<protein>
    <submittedName>
        <fullName evidence="1">Uncharacterized protein</fullName>
    </submittedName>
</protein>
<dbReference type="EMBL" id="JAEPRE010000200">
    <property type="protein sequence ID" value="KAG2230473.1"/>
    <property type="molecule type" value="Genomic_DNA"/>
</dbReference>
<dbReference type="AlphaFoldDB" id="A0A8H7SM40"/>
<keyword evidence="2" id="KW-1185">Reference proteome</keyword>
<evidence type="ECO:0000313" key="2">
    <source>
        <dbReference type="Proteomes" id="UP000613177"/>
    </source>
</evidence>
<proteinExistence type="predicted"/>
<accession>A0A8H7SM40</accession>
<organism evidence="1 2">
    <name type="scientific">Thamnidium elegans</name>
    <dbReference type="NCBI Taxonomy" id="101142"/>
    <lineage>
        <taxon>Eukaryota</taxon>
        <taxon>Fungi</taxon>
        <taxon>Fungi incertae sedis</taxon>
        <taxon>Mucoromycota</taxon>
        <taxon>Mucoromycotina</taxon>
        <taxon>Mucoromycetes</taxon>
        <taxon>Mucorales</taxon>
        <taxon>Mucorineae</taxon>
        <taxon>Mucoraceae</taxon>
        <taxon>Thamnidium</taxon>
    </lineage>
</organism>
<sequence length="255" mass="29372">MSSTYVHLAIAEMRRLILLDTDLLRHEDFFFNCSSFGSKQKFTGDLDSIFGSVIDWACLTPSKVYVDVATAVWNKNRVSSFFLRQSSQHYVPRHYYLDQEDKKKNFPASLASFGGLSVKPKIVGTQKPCKLIIYSSMKTTFAGKGKADIYTGFTGKHFRPMGLWLNGDKQTVSTHQWYKNRFEENTANVFPLRIEGRYSADKLLEPDFLALMKLNASSIYENGHILEIDTALYFTYLNARRTLLEDMHRHFSKKN</sequence>
<name>A0A8H7SM40_9FUNG</name>
<reference evidence="1" key="1">
    <citation type="submission" date="2021-01" db="EMBL/GenBank/DDBJ databases">
        <title>Metabolic potential, ecology and presence of endohyphal bacteria is reflected in genomic diversity of Mucoromycotina.</title>
        <authorList>
            <person name="Muszewska A."/>
            <person name="Okrasinska A."/>
            <person name="Steczkiewicz K."/>
            <person name="Drgas O."/>
            <person name="Orlowska M."/>
            <person name="Perlinska-Lenart U."/>
            <person name="Aleksandrzak-Piekarczyk T."/>
            <person name="Szatraj K."/>
            <person name="Zielenkiewicz U."/>
            <person name="Pilsyk S."/>
            <person name="Malc E."/>
            <person name="Mieczkowski P."/>
            <person name="Kruszewska J.S."/>
            <person name="Biernat P."/>
            <person name="Pawlowska J."/>
        </authorList>
    </citation>
    <scope>NUCLEOTIDE SEQUENCE</scope>
    <source>
        <strain evidence="1">WA0000018081</strain>
    </source>
</reference>
<dbReference type="Proteomes" id="UP000613177">
    <property type="component" value="Unassembled WGS sequence"/>
</dbReference>
<comment type="caution">
    <text evidence="1">The sequence shown here is derived from an EMBL/GenBank/DDBJ whole genome shotgun (WGS) entry which is preliminary data.</text>
</comment>
<gene>
    <name evidence="1" type="ORF">INT48_003021</name>
</gene>